<proteinExistence type="predicted"/>
<reference evidence="2" key="1">
    <citation type="journal article" date="2022" name="Mol. Ecol. Resour.">
        <title>The genomes of chicory, endive, great burdock and yacon provide insights into Asteraceae palaeo-polyploidization history and plant inulin production.</title>
        <authorList>
            <person name="Fan W."/>
            <person name="Wang S."/>
            <person name="Wang H."/>
            <person name="Wang A."/>
            <person name="Jiang F."/>
            <person name="Liu H."/>
            <person name="Zhao H."/>
            <person name="Xu D."/>
            <person name="Zhang Y."/>
        </authorList>
    </citation>
    <scope>NUCLEOTIDE SEQUENCE [LARGE SCALE GENOMIC DNA]</scope>
    <source>
        <strain evidence="2">cv. Yunnan</strain>
    </source>
</reference>
<accession>A0ACB9C8D9</accession>
<gene>
    <name evidence="1" type="ORF">L1987_61707</name>
</gene>
<name>A0ACB9C8D9_9ASTR</name>
<dbReference type="Proteomes" id="UP001056120">
    <property type="component" value="Linkage Group LG21"/>
</dbReference>
<organism evidence="1 2">
    <name type="scientific">Smallanthus sonchifolius</name>
    <dbReference type="NCBI Taxonomy" id="185202"/>
    <lineage>
        <taxon>Eukaryota</taxon>
        <taxon>Viridiplantae</taxon>
        <taxon>Streptophyta</taxon>
        <taxon>Embryophyta</taxon>
        <taxon>Tracheophyta</taxon>
        <taxon>Spermatophyta</taxon>
        <taxon>Magnoliopsida</taxon>
        <taxon>eudicotyledons</taxon>
        <taxon>Gunneridae</taxon>
        <taxon>Pentapetalae</taxon>
        <taxon>asterids</taxon>
        <taxon>campanulids</taxon>
        <taxon>Asterales</taxon>
        <taxon>Asteraceae</taxon>
        <taxon>Asteroideae</taxon>
        <taxon>Heliantheae alliance</taxon>
        <taxon>Millerieae</taxon>
        <taxon>Smallanthus</taxon>
    </lineage>
</organism>
<evidence type="ECO:0000313" key="1">
    <source>
        <dbReference type="EMBL" id="KAI3730537.1"/>
    </source>
</evidence>
<keyword evidence="2" id="KW-1185">Reference proteome</keyword>
<protein>
    <submittedName>
        <fullName evidence="1">Uncharacterized protein</fullName>
    </submittedName>
</protein>
<sequence length="68" mass="7873">MRRRRIVSLIKHVVSLHSQSHFHFSTNTPNAIFPHLCLFLFLGLLTQIFELSSTSIWTPCDDSFITTI</sequence>
<comment type="caution">
    <text evidence="1">The sequence shown here is derived from an EMBL/GenBank/DDBJ whole genome shotgun (WGS) entry which is preliminary data.</text>
</comment>
<evidence type="ECO:0000313" key="2">
    <source>
        <dbReference type="Proteomes" id="UP001056120"/>
    </source>
</evidence>
<dbReference type="EMBL" id="CM042038">
    <property type="protein sequence ID" value="KAI3730537.1"/>
    <property type="molecule type" value="Genomic_DNA"/>
</dbReference>
<reference evidence="1 2" key="2">
    <citation type="journal article" date="2022" name="Mol. Ecol. Resour.">
        <title>The genomes of chicory, endive, great burdock and yacon provide insights into Asteraceae paleo-polyploidization history and plant inulin production.</title>
        <authorList>
            <person name="Fan W."/>
            <person name="Wang S."/>
            <person name="Wang H."/>
            <person name="Wang A."/>
            <person name="Jiang F."/>
            <person name="Liu H."/>
            <person name="Zhao H."/>
            <person name="Xu D."/>
            <person name="Zhang Y."/>
        </authorList>
    </citation>
    <scope>NUCLEOTIDE SEQUENCE [LARGE SCALE GENOMIC DNA]</scope>
    <source>
        <strain evidence="2">cv. Yunnan</strain>
        <tissue evidence="1">Leaves</tissue>
    </source>
</reference>